<keyword evidence="10" id="KW-1185">Reference proteome</keyword>
<dbReference type="EMBL" id="JAAFYZ010000039">
    <property type="protein sequence ID" value="MBS2547993.1"/>
    <property type="molecule type" value="Genomic_DNA"/>
</dbReference>
<accession>A0ABS5KPK8</accession>
<dbReference type="Pfam" id="PF00528">
    <property type="entry name" value="BPD_transp_1"/>
    <property type="match status" value="1"/>
</dbReference>
<proteinExistence type="inferred from homology"/>
<dbReference type="InterPro" id="IPR035906">
    <property type="entry name" value="MetI-like_sf"/>
</dbReference>
<evidence type="ECO:0000256" key="7">
    <source>
        <dbReference type="RuleBase" id="RU363032"/>
    </source>
</evidence>
<sequence length="279" mass="30650">MTKIKRHRGWGHLVTVPVAWAIVAANVLMIVWIVLSSLKSTREMALHPWSWPKHFIWSNYRTAWVSAQFGAGVGNSLLLIVGSGLACILLAAPAAYALSRFRVRSSGVHTALFVLGLGIPAQTMFIPLYVAFDRVGLVDSVWGLMLIYTGAGIPYALFLLTAFFRSLPVELEEAAALDGAGPGYTFWRIMLPLARSGLITIFVLQAIGHWGETFFALVMLHTKTTLSLSLYNFTQTMQYTGSRYSVLFAGLVILIAPLLVLYIVLGRRIIEGISAGYSK</sequence>
<evidence type="ECO:0000259" key="8">
    <source>
        <dbReference type="PROSITE" id="PS50928"/>
    </source>
</evidence>
<feature type="domain" description="ABC transmembrane type-1" evidence="8">
    <location>
        <begin position="73"/>
        <end position="265"/>
    </location>
</feature>
<feature type="transmembrane region" description="Helical" evidence="7">
    <location>
        <begin position="110"/>
        <end position="130"/>
    </location>
</feature>
<dbReference type="PANTHER" id="PTHR32243">
    <property type="entry name" value="MALTOSE TRANSPORT SYSTEM PERMEASE-RELATED"/>
    <property type="match status" value="1"/>
</dbReference>
<dbReference type="SUPFAM" id="SSF161098">
    <property type="entry name" value="MetI-like"/>
    <property type="match status" value="1"/>
</dbReference>
<gene>
    <name evidence="9" type="ORF">KGQ19_14075</name>
</gene>
<feature type="transmembrane region" description="Helical" evidence="7">
    <location>
        <begin position="142"/>
        <end position="164"/>
    </location>
</feature>
<keyword evidence="3" id="KW-1003">Cell membrane</keyword>
<dbReference type="InterPro" id="IPR050901">
    <property type="entry name" value="BP-dep_ABC_trans_perm"/>
</dbReference>
<protein>
    <submittedName>
        <fullName evidence="9">Carbohydrate ABC transporter permease</fullName>
    </submittedName>
</protein>
<dbReference type="PANTHER" id="PTHR32243:SF24">
    <property type="entry name" value="DIACETYLCHITOBIOSE UPTAKE SYSTEM PERMEASE PROTEIN NGCG"/>
    <property type="match status" value="1"/>
</dbReference>
<dbReference type="RefSeq" id="WP_212009572.1">
    <property type="nucleotide sequence ID" value="NZ_JAAFYZ010000039.1"/>
</dbReference>
<keyword evidence="4 7" id="KW-0812">Transmembrane</keyword>
<dbReference type="Proteomes" id="UP000730482">
    <property type="component" value="Unassembled WGS sequence"/>
</dbReference>
<evidence type="ECO:0000256" key="6">
    <source>
        <dbReference type="ARBA" id="ARBA00023136"/>
    </source>
</evidence>
<evidence type="ECO:0000256" key="5">
    <source>
        <dbReference type="ARBA" id="ARBA00022989"/>
    </source>
</evidence>
<keyword evidence="6 7" id="KW-0472">Membrane</keyword>
<name>A0ABS5KPK8_9ACTN</name>
<dbReference type="PROSITE" id="PS50928">
    <property type="entry name" value="ABC_TM1"/>
    <property type="match status" value="1"/>
</dbReference>
<feature type="transmembrane region" description="Helical" evidence="7">
    <location>
        <begin position="245"/>
        <end position="265"/>
    </location>
</feature>
<dbReference type="InterPro" id="IPR000515">
    <property type="entry name" value="MetI-like"/>
</dbReference>
<evidence type="ECO:0000256" key="3">
    <source>
        <dbReference type="ARBA" id="ARBA00022475"/>
    </source>
</evidence>
<feature type="transmembrane region" description="Helical" evidence="7">
    <location>
        <begin position="77"/>
        <end position="98"/>
    </location>
</feature>
<comment type="caution">
    <text evidence="9">The sequence shown here is derived from an EMBL/GenBank/DDBJ whole genome shotgun (WGS) entry which is preliminary data.</text>
</comment>
<dbReference type="Gene3D" id="1.10.3720.10">
    <property type="entry name" value="MetI-like"/>
    <property type="match status" value="1"/>
</dbReference>
<organism evidence="9 10">
    <name type="scientific">Catenulispora pinistramenti</name>
    <dbReference type="NCBI Taxonomy" id="2705254"/>
    <lineage>
        <taxon>Bacteria</taxon>
        <taxon>Bacillati</taxon>
        <taxon>Actinomycetota</taxon>
        <taxon>Actinomycetes</taxon>
        <taxon>Catenulisporales</taxon>
        <taxon>Catenulisporaceae</taxon>
        <taxon>Catenulispora</taxon>
    </lineage>
</organism>
<feature type="transmembrane region" description="Helical" evidence="7">
    <location>
        <begin position="12"/>
        <end position="35"/>
    </location>
</feature>
<reference evidence="9 10" key="1">
    <citation type="submission" date="2020-02" db="EMBL/GenBank/DDBJ databases">
        <title>Acidophilic actinobacteria isolated from forest soil.</title>
        <authorList>
            <person name="Golinska P."/>
        </authorList>
    </citation>
    <scope>NUCLEOTIDE SEQUENCE [LARGE SCALE GENOMIC DNA]</scope>
    <source>
        <strain evidence="9 10">NL8</strain>
    </source>
</reference>
<evidence type="ECO:0000256" key="2">
    <source>
        <dbReference type="ARBA" id="ARBA00022448"/>
    </source>
</evidence>
<evidence type="ECO:0000313" key="9">
    <source>
        <dbReference type="EMBL" id="MBS2547993.1"/>
    </source>
</evidence>
<comment type="similarity">
    <text evidence="7">Belongs to the binding-protein-dependent transport system permease family.</text>
</comment>
<evidence type="ECO:0000256" key="1">
    <source>
        <dbReference type="ARBA" id="ARBA00004651"/>
    </source>
</evidence>
<comment type="subcellular location">
    <subcellularLocation>
        <location evidence="1 7">Cell membrane</location>
        <topology evidence="1 7">Multi-pass membrane protein</topology>
    </subcellularLocation>
</comment>
<keyword evidence="5 7" id="KW-1133">Transmembrane helix</keyword>
<evidence type="ECO:0000256" key="4">
    <source>
        <dbReference type="ARBA" id="ARBA00022692"/>
    </source>
</evidence>
<dbReference type="CDD" id="cd06261">
    <property type="entry name" value="TM_PBP2"/>
    <property type="match status" value="1"/>
</dbReference>
<evidence type="ECO:0000313" key="10">
    <source>
        <dbReference type="Proteomes" id="UP000730482"/>
    </source>
</evidence>
<keyword evidence="2 7" id="KW-0813">Transport</keyword>